<organism evidence="4">
    <name type="scientific">freshwater metagenome</name>
    <dbReference type="NCBI Taxonomy" id="449393"/>
    <lineage>
        <taxon>unclassified sequences</taxon>
        <taxon>metagenomes</taxon>
        <taxon>ecological metagenomes</taxon>
    </lineage>
</organism>
<dbReference type="NCBIfam" id="NF010000">
    <property type="entry name" value="PRK13473.1"/>
    <property type="match status" value="1"/>
</dbReference>
<evidence type="ECO:0000259" key="3">
    <source>
        <dbReference type="Pfam" id="PF00171"/>
    </source>
</evidence>
<dbReference type="InterPro" id="IPR016160">
    <property type="entry name" value="Ald_DH_CS_CYS"/>
</dbReference>
<dbReference type="InterPro" id="IPR029510">
    <property type="entry name" value="Ald_DH_CS_GLU"/>
</dbReference>
<evidence type="ECO:0000256" key="1">
    <source>
        <dbReference type="ARBA" id="ARBA00009986"/>
    </source>
</evidence>
<dbReference type="InterPro" id="IPR016162">
    <property type="entry name" value="Ald_DH_N"/>
</dbReference>
<protein>
    <submittedName>
        <fullName evidence="4">Unannotated protein</fullName>
    </submittedName>
</protein>
<sequence length="514" mass="55861">MISISKHAFWVENWGLESFLVVANKGVATSFYKERKMAVRELKNFINGQYVDSKGSERSDVINPATGQTYATAAVSSDADVDAAYKAAEKAFDVWSNFTPSERQLALFRIADSLAARAEEAADVESENTGKPRPTLVEYEMDPSVDQIRFFAGAARNLEGRATAEYARDHTSSIRREPIGVIGQVTPWNYPLNMAVWKFAPALAAGNTIVLKPSDTTPVSTLLLAEIAAEHLPPGVFNVVTGNRDTGRALIEHEIPQMVSITGSVRAGMEVAKAASADVKKVHLELGGKAPVIVFADADLQKAAAQIVVAGYFNAGQDCTAATRILVQESVHDEFLKILVAEVKANAITGNPSRDDILFGPVNNAGQLERVKGFIDRLPSHANLETGGVQVGTEGYFLEATVLSGLKQQDEHIQSEIFGPVITVQKFKDADEAMRNANDVKYGLASSVWTKDHTTAMSFSKGLNFGCVWINTHIPLAAEMPHGGFRHSGYGKDLSMYGFEDYTRIKHVMSYIGD</sequence>
<accession>A0A6J6M7Q7</accession>
<name>A0A6J6M7Q7_9ZZZZ</name>
<dbReference type="InterPro" id="IPR015590">
    <property type="entry name" value="Aldehyde_DH_dom"/>
</dbReference>
<dbReference type="AlphaFoldDB" id="A0A6J6M7Q7"/>
<dbReference type="InterPro" id="IPR015657">
    <property type="entry name" value="Aminobutyraldehyde_DH"/>
</dbReference>
<dbReference type="PROSITE" id="PS00687">
    <property type="entry name" value="ALDEHYDE_DEHYDR_GLU"/>
    <property type="match status" value="1"/>
</dbReference>
<dbReference type="CDD" id="cd07092">
    <property type="entry name" value="ALDH_ABALDH-YdcW"/>
    <property type="match status" value="1"/>
</dbReference>
<dbReference type="FunFam" id="3.40.605.10:FF:000007">
    <property type="entry name" value="NAD/NADP-dependent betaine aldehyde dehydrogenase"/>
    <property type="match status" value="1"/>
</dbReference>
<dbReference type="PANTHER" id="PTHR11699">
    <property type="entry name" value="ALDEHYDE DEHYDROGENASE-RELATED"/>
    <property type="match status" value="1"/>
</dbReference>
<dbReference type="Pfam" id="PF00171">
    <property type="entry name" value="Aldedh"/>
    <property type="match status" value="1"/>
</dbReference>
<dbReference type="SUPFAM" id="SSF53720">
    <property type="entry name" value="ALDH-like"/>
    <property type="match status" value="1"/>
</dbReference>
<dbReference type="InterPro" id="IPR016161">
    <property type="entry name" value="Ald_DH/histidinol_DH"/>
</dbReference>
<proteinExistence type="inferred from homology"/>
<reference evidence="4" key="1">
    <citation type="submission" date="2020-05" db="EMBL/GenBank/DDBJ databases">
        <authorList>
            <person name="Chiriac C."/>
            <person name="Salcher M."/>
            <person name="Ghai R."/>
            <person name="Kavagutti S V."/>
        </authorList>
    </citation>
    <scope>NUCLEOTIDE SEQUENCE</scope>
</reference>
<dbReference type="InterPro" id="IPR016163">
    <property type="entry name" value="Ald_DH_C"/>
</dbReference>
<evidence type="ECO:0000313" key="4">
    <source>
        <dbReference type="EMBL" id="CAB4670181.1"/>
    </source>
</evidence>
<dbReference type="Gene3D" id="3.40.309.10">
    <property type="entry name" value="Aldehyde Dehydrogenase, Chain A, domain 2"/>
    <property type="match status" value="1"/>
</dbReference>
<dbReference type="FunFam" id="3.40.309.10:FF:000009">
    <property type="entry name" value="Aldehyde dehydrogenase A"/>
    <property type="match status" value="1"/>
</dbReference>
<evidence type="ECO:0000256" key="2">
    <source>
        <dbReference type="ARBA" id="ARBA00023002"/>
    </source>
</evidence>
<gene>
    <name evidence="4" type="ORF">UFOPK2328_00506</name>
</gene>
<dbReference type="EMBL" id="CAEZWX010000057">
    <property type="protein sequence ID" value="CAB4670181.1"/>
    <property type="molecule type" value="Genomic_DNA"/>
</dbReference>
<keyword evidence="2" id="KW-0560">Oxidoreductase</keyword>
<comment type="similarity">
    <text evidence="1">Belongs to the aldehyde dehydrogenase family.</text>
</comment>
<dbReference type="Gene3D" id="3.40.605.10">
    <property type="entry name" value="Aldehyde Dehydrogenase, Chain A, domain 1"/>
    <property type="match status" value="1"/>
</dbReference>
<feature type="domain" description="Aldehyde dehydrogenase" evidence="3">
    <location>
        <begin position="50"/>
        <end position="508"/>
    </location>
</feature>
<dbReference type="GO" id="GO:0016620">
    <property type="term" value="F:oxidoreductase activity, acting on the aldehyde or oxo group of donors, NAD or NADP as acceptor"/>
    <property type="evidence" value="ECO:0007669"/>
    <property type="project" value="InterPro"/>
</dbReference>
<dbReference type="PROSITE" id="PS00070">
    <property type="entry name" value="ALDEHYDE_DEHYDR_CYS"/>
    <property type="match status" value="1"/>
</dbReference>